<dbReference type="PANTHER" id="PTHR33308:SF9">
    <property type="entry name" value="PEPTIDOGLYCAN HYDROLASE FLGJ"/>
    <property type="match status" value="1"/>
</dbReference>
<organism evidence="12 13">
    <name type="scientific">Sulfurirhabdus autotrophica</name>
    <dbReference type="NCBI Taxonomy" id="1706046"/>
    <lineage>
        <taxon>Bacteria</taxon>
        <taxon>Pseudomonadati</taxon>
        <taxon>Pseudomonadota</taxon>
        <taxon>Betaproteobacteria</taxon>
        <taxon>Nitrosomonadales</taxon>
        <taxon>Sulfuricellaceae</taxon>
        <taxon>Sulfurirhabdus</taxon>
    </lineage>
</organism>
<dbReference type="InterPro" id="IPR002901">
    <property type="entry name" value="MGlyc_endo_b_GlcNAc-like_dom"/>
</dbReference>
<feature type="domain" description="Mannosyl-glycoprotein endo-beta-N-acetylglucosamidase-like" evidence="11">
    <location>
        <begin position="145"/>
        <end position="306"/>
    </location>
</feature>
<keyword evidence="12" id="KW-0969">Cilium</keyword>
<dbReference type="GO" id="GO:0004040">
    <property type="term" value="F:amidase activity"/>
    <property type="evidence" value="ECO:0007669"/>
    <property type="project" value="InterPro"/>
</dbReference>
<evidence type="ECO:0000256" key="5">
    <source>
        <dbReference type="ARBA" id="ARBA00013433"/>
    </source>
</evidence>
<dbReference type="InterPro" id="IPR013377">
    <property type="entry name" value="FlgJ"/>
</dbReference>
<dbReference type="InterPro" id="IPR051056">
    <property type="entry name" value="Glycosyl_Hydrolase_73"/>
</dbReference>
<proteinExistence type="inferred from homology"/>
<evidence type="ECO:0000256" key="1">
    <source>
        <dbReference type="ARBA" id="ARBA00002954"/>
    </source>
</evidence>
<dbReference type="OrthoDB" id="289937at2"/>
<keyword evidence="6" id="KW-0574">Periplasm</keyword>
<evidence type="ECO:0000259" key="11">
    <source>
        <dbReference type="SMART" id="SM00047"/>
    </source>
</evidence>
<dbReference type="Proteomes" id="UP000295367">
    <property type="component" value="Unassembled WGS sequence"/>
</dbReference>
<dbReference type="InterPro" id="IPR019301">
    <property type="entry name" value="Flagellar_prot_FlgJ_N"/>
</dbReference>
<sequence length="307" mass="33364">MINRLDTHTDFALDVNSVGKLRMAAKTDTTESLKVVAKQFEALFMNMLLKSMRDATPKDGLFDSSQSDLYTGILDQQLSQKFSTSGGLGLADMMVKQLTRNSVQPGDVPPVIKPLERNVTAANRIVGTPLPEMNVIPGAAETPSDAARMNSPKDFVDKMWPQAVDASKELGVPAHFLIGHAALESGWGRREIRDTAGNNSYNLFGIKAGKNWKGAVAEATTTEYVNGVATKSVERFRAYDSYADAFRDYADLLRNNPRYASALEQGTDAAGFAKGLQQGGYATDPLYASKITRILNSKTMQLALTNA</sequence>
<dbReference type="SMART" id="SM00047">
    <property type="entry name" value="LYZ2"/>
    <property type="match status" value="1"/>
</dbReference>
<reference evidence="12 13" key="1">
    <citation type="submission" date="2019-03" db="EMBL/GenBank/DDBJ databases">
        <title>Genomic Encyclopedia of Type Strains, Phase IV (KMG-IV): sequencing the most valuable type-strain genomes for metagenomic binning, comparative biology and taxonomic classification.</title>
        <authorList>
            <person name="Goeker M."/>
        </authorList>
    </citation>
    <scope>NUCLEOTIDE SEQUENCE [LARGE SCALE GENOMIC DNA]</scope>
    <source>
        <strain evidence="12 13">DSM 100309</strain>
    </source>
</reference>
<keyword evidence="12" id="KW-0282">Flagellum</keyword>
<accession>A0A4R3YI97</accession>
<dbReference type="GO" id="GO:0016798">
    <property type="term" value="F:hydrolase activity, acting on glycosyl bonds"/>
    <property type="evidence" value="ECO:0007669"/>
    <property type="project" value="UniProtKB-KW"/>
</dbReference>
<name>A0A4R3YI97_9PROT</name>
<dbReference type="Pfam" id="PF01832">
    <property type="entry name" value="Glucosaminidase"/>
    <property type="match status" value="1"/>
</dbReference>
<evidence type="ECO:0000256" key="3">
    <source>
        <dbReference type="ARBA" id="ARBA00006880"/>
    </source>
</evidence>
<comment type="subcellular location">
    <subcellularLocation>
        <location evidence="2">Periplasm</location>
    </subcellularLocation>
</comment>
<dbReference type="AlphaFoldDB" id="A0A4R3YI97"/>
<evidence type="ECO:0000256" key="4">
    <source>
        <dbReference type="ARBA" id="ARBA00007974"/>
    </source>
</evidence>
<evidence type="ECO:0000256" key="6">
    <source>
        <dbReference type="ARBA" id="ARBA00022764"/>
    </source>
</evidence>
<gene>
    <name evidence="12" type="ORF">EDC63_101698</name>
</gene>
<dbReference type="PRINTS" id="PR01002">
    <property type="entry name" value="FLGFLGJ"/>
</dbReference>
<evidence type="ECO:0000313" key="13">
    <source>
        <dbReference type="Proteomes" id="UP000295367"/>
    </source>
</evidence>
<evidence type="ECO:0000256" key="2">
    <source>
        <dbReference type="ARBA" id="ARBA00004418"/>
    </source>
</evidence>
<dbReference type="GO" id="GO:0044780">
    <property type="term" value="P:bacterial-type flagellum assembly"/>
    <property type="evidence" value="ECO:0007669"/>
    <property type="project" value="InterPro"/>
</dbReference>
<dbReference type="Gene3D" id="2.10.70.40">
    <property type="entry name" value="peptidoglycan hydrolase"/>
    <property type="match status" value="1"/>
</dbReference>
<keyword evidence="9" id="KW-0961">Cell wall biogenesis/degradation</keyword>
<dbReference type="FunFam" id="2.10.70.40:FF:000001">
    <property type="entry name" value="Flagellar assembly peptidoglycan hydrolase FlgJ"/>
    <property type="match status" value="1"/>
</dbReference>
<evidence type="ECO:0000256" key="9">
    <source>
        <dbReference type="ARBA" id="ARBA00023316"/>
    </source>
</evidence>
<comment type="similarity">
    <text evidence="4">In the C-terminal section; belongs to the glycosyl hydrolase 73 family.</text>
</comment>
<dbReference type="GO" id="GO:0042597">
    <property type="term" value="C:periplasmic space"/>
    <property type="evidence" value="ECO:0007669"/>
    <property type="project" value="UniProtKB-SubCell"/>
</dbReference>
<comment type="similarity">
    <text evidence="3">In the N-terminal section; belongs to the FlgJ family.</text>
</comment>
<comment type="caution">
    <text evidence="12">The sequence shown here is derived from an EMBL/GenBank/DDBJ whole genome shotgun (WGS) entry which is preliminary data.</text>
</comment>
<keyword evidence="8" id="KW-0326">Glycosidase</keyword>
<dbReference type="GO" id="GO:0071973">
    <property type="term" value="P:bacterial-type flagellum-dependent cell motility"/>
    <property type="evidence" value="ECO:0007669"/>
    <property type="project" value="TreeGrafter"/>
</dbReference>
<dbReference type="EMBL" id="SMCO01000001">
    <property type="protein sequence ID" value="TCV90724.1"/>
    <property type="molecule type" value="Genomic_DNA"/>
</dbReference>
<dbReference type="NCBIfam" id="TIGR02541">
    <property type="entry name" value="flagell_FlgJ"/>
    <property type="match status" value="1"/>
</dbReference>
<dbReference type="PANTHER" id="PTHR33308">
    <property type="entry name" value="PEPTIDOGLYCAN HYDROLASE FLGJ"/>
    <property type="match status" value="1"/>
</dbReference>
<evidence type="ECO:0000256" key="8">
    <source>
        <dbReference type="ARBA" id="ARBA00023295"/>
    </source>
</evidence>
<dbReference type="Pfam" id="PF10135">
    <property type="entry name" value="Rod-binding"/>
    <property type="match status" value="1"/>
</dbReference>
<dbReference type="RefSeq" id="WP_124947383.1">
    <property type="nucleotide sequence ID" value="NZ_BHVT01000073.1"/>
</dbReference>
<evidence type="ECO:0000256" key="7">
    <source>
        <dbReference type="ARBA" id="ARBA00022801"/>
    </source>
</evidence>
<keyword evidence="13" id="KW-1185">Reference proteome</keyword>
<evidence type="ECO:0000256" key="10">
    <source>
        <dbReference type="ARBA" id="ARBA00030835"/>
    </source>
</evidence>
<keyword evidence="12" id="KW-0966">Cell projection</keyword>
<keyword evidence="7" id="KW-0378">Hydrolase</keyword>
<protein>
    <recommendedName>
        <fullName evidence="5">Peptidoglycan hydrolase FlgJ</fullName>
    </recommendedName>
    <alternativeName>
        <fullName evidence="10">Muramidase FlgJ</fullName>
    </alternativeName>
</protein>
<evidence type="ECO:0000313" key="12">
    <source>
        <dbReference type="EMBL" id="TCV90724.1"/>
    </source>
</evidence>
<dbReference type="Gene3D" id="1.10.530.10">
    <property type="match status" value="1"/>
</dbReference>
<comment type="function">
    <text evidence="1">Flagellum-specific muramidase which hydrolyzes the peptidoglycan layer to assemble the rod structure in the periplasmic space.</text>
</comment>
<dbReference type="GO" id="GO:0071555">
    <property type="term" value="P:cell wall organization"/>
    <property type="evidence" value="ECO:0007669"/>
    <property type="project" value="UniProtKB-KW"/>
</dbReference>